<evidence type="ECO:0000259" key="7">
    <source>
        <dbReference type="Pfam" id="PF01551"/>
    </source>
</evidence>
<dbReference type="Pfam" id="PF01551">
    <property type="entry name" value="Peptidase_M23"/>
    <property type="match status" value="1"/>
</dbReference>
<comment type="cofactor">
    <cofactor evidence="1">
        <name>Zn(2+)</name>
        <dbReference type="ChEBI" id="CHEBI:29105"/>
    </cofactor>
</comment>
<comment type="caution">
    <text evidence="8">The sequence shown here is derived from an EMBL/GenBank/DDBJ whole genome shotgun (WGS) entry which is preliminary data.</text>
</comment>
<keyword evidence="3" id="KW-0479">Metal-binding</keyword>
<evidence type="ECO:0000256" key="2">
    <source>
        <dbReference type="ARBA" id="ARBA00022670"/>
    </source>
</evidence>
<gene>
    <name evidence="8" type="ORF">G0P99_11150</name>
</gene>
<dbReference type="InterPro" id="IPR050570">
    <property type="entry name" value="Cell_wall_metabolism_enzyme"/>
</dbReference>
<dbReference type="GO" id="GO:0006508">
    <property type="term" value="P:proteolysis"/>
    <property type="evidence" value="ECO:0007669"/>
    <property type="project" value="UniProtKB-KW"/>
</dbReference>
<evidence type="ECO:0000256" key="4">
    <source>
        <dbReference type="ARBA" id="ARBA00022801"/>
    </source>
</evidence>
<evidence type="ECO:0000256" key="6">
    <source>
        <dbReference type="ARBA" id="ARBA00023049"/>
    </source>
</evidence>
<evidence type="ECO:0000256" key="3">
    <source>
        <dbReference type="ARBA" id="ARBA00022723"/>
    </source>
</evidence>
<keyword evidence="5" id="KW-0862">Zinc</keyword>
<dbReference type="InterPro" id="IPR016047">
    <property type="entry name" value="M23ase_b-sheet_dom"/>
</dbReference>
<sequence length="457" mass="48572">MKRGSALAAMTVAGALSVVGLTLSGGMPKEPAPPAITEAMRWIPDPLAAPQLAADDVTPPKAIQVNRGPALRPVPLLQIAFTETSLPAVEPPLIRWSREIAAGETLDAVLADAGIATPDRAEIALAFGAEYDLRRLRPGHAVTLIAQPDGKPRRVQLAVDDGVRIEAIFGEELVARVVQPDPELITLAGEAVIESSIFAALERADIPARFAVDLAQMLGGTVDFRRDLTGGETLRLLWREARDGGEIIGQPELAFAALDLGGSVYEIVWPEDGSGQATIYVDGEVLRVFAQPVEGARLSSVFGRRTHPVYGNVRMHTGVDFAAARGTPVQATAPGRVRFIGRRGGYGRVVEIAHGSDTLTRYAHLSAVPKGLEPGQRVMAGDVIGRVGASGTATGPNLHYEVLVDGRPTDPLSNDRLAQAANREADDTAAHERLSEARALLAERFASELEQPTTERL</sequence>
<dbReference type="PANTHER" id="PTHR21666">
    <property type="entry name" value="PEPTIDASE-RELATED"/>
    <property type="match status" value="1"/>
</dbReference>
<dbReference type="EMBL" id="JAAGOX010000015">
    <property type="protein sequence ID" value="NDW45518.1"/>
    <property type="molecule type" value="Genomic_DNA"/>
</dbReference>
<dbReference type="InterPro" id="IPR011055">
    <property type="entry name" value="Dup_hybrid_motif"/>
</dbReference>
<reference evidence="8" key="1">
    <citation type="submission" date="2020-02" db="EMBL/GenBank/DDBJ databases">
        <title>Delineation of the pyrene-degrading pathway in Roseobacter clade bacteria by genomic analysis.</title>
        <authorList>
            <person name="Zhou H."/>
            <person name="Wang H."/>
        </authorList>
    </citation>
    <scope>NUCLEOTIDE SEQUENCE</scope>
    <source>
        <strain evidence="8">PrR005</strain>
    </source>
</reference>
<proteinExistence type="predicted"/>
<keyword evidence="2" id="KW-0645">Protease</keyword>
<dbReference type="GO" id="GO:0046872">
    <property type="term" value="F:metal ion binding"/>
    <property type="evidence" value="ECO:0007669"/>
    <property type="project" value="UniProtKB-KW"/>
</dbReference>
<evidence type="ECO:0000256" key="5">
    <source>
        <dbReference type="ARBA" id="ARBA00022833"/>
    </source>
</evidence>
<evidence type="ECO:0000256" key="1">
    <source>
        <dbReference type="ARBA" id="ARBA00001947"/>
    </source>
</evidence>
<dbReference type="Gene3D" id="2.70.70.10">
    <property type="entry name" value="Glucose Permease (Domain IIA)"/>
    <property type="match status" value="1"/>
</dbReference>
<accession>A0A6B2NQ67</accession>
<dbReference type="GO" id="GO:0004222">
    <property type="term" value="F:metalloendopeptidase activity"/>
    <property type="evidence" value="ECO:0007669"/>
    <property type="project" value="TreeGrafter"/>
</dbReference>
<keyword evidence="4" id="KW-0378">Hydrolase</keyword>
<organism evidence="8">
    <name type="scientific">Ruegeria sp. PrR005</name>
    <dbReference type="NCBI Taxonomy" id="2706882"/>
    <lineage>
        <taxon>Bacteria</taxon>
        <taxon>Pseudomonadati</taxon>
        <taxon>Pseudomonadota</taxon>
        <taxon>Alphaproteobacteria</taxon>
        <taxon>Rhodobacterales</taxon>
        <taxon>Roseobacteraceae</taxon>
        <taxon>Ruegeria</taxon>
    </lineage>
</organism>
<dbReference type="SUPFAM" id="SSF51261">
    <property type="entry name" value="Duplicated hybrid motif"/>
    <property type="match status" value="1"/>
</dbReference>
<dbReference type="PANTHER" id="PTHR21666:SF288">
    <property type="entry name" value="CELL DIVISION PROTEIN YTFB"/>
    <property type="match status" value="1"/>
</dbReference>
<dbReference type="CDD" id="cd12797">
    <property type="entry name" value="M23_peptidase"/>
    <property type="match status" value="1"/>
</dbReference>
<feature type="domain" description="M23ase beta-sheet core" evidence="7">
    <location>
        <begin position="314"/>
        <end position="411"/>
    </location>
</feature>
<dbReference type="Gene3D" id="3.10.450.350">
    <property type="match status" value="2"/>
</dbReference>
<keyword evidence="6" id="KW-0482">Metalloprotease</keyword>
<dbReference type="RefSeq" id="WP_164129765.1">
    <property type="nucleotide sequence ID" value="NZ_JAAGOX010000015.1"/>
</dbReference>
<dbReference type="AlphaFoldDB" id="A0A6B2NQ67"/>
<protein>
    <submittedName>
        <fullName evidence="8">M23 family metallopeptidase</fullName>
    </submittedName>
</protein>
<name>A0A6B2NQ67_9RHOB</name>
<evidence type="ECO:0000313" key="8">
    <source>
        <dbReference type="EMBL" id="NDW45518.1"/>
    </source>
</evidence>